<keyword evidence="4" id="KW-0547">Nucleotide-binding</keyword>
<feature type="transmembrane region" description="Helical" evidence="8">
    <location>
        <begin position="255"/>
        <end position="281"/>
    </location>
</feature>
<accession>A0A2R5FA55</accession>
<dbReference type="Proteomes" id="UP000245081">
    <property type="component" value="Unassembled WGS sequence"/>
</dbReference>
<dbReference type="InterPro" id="IPR003439">
    <property type="entry name" value="ABC_transporter-like_ATP-bd"/>
</dbReference>
<protein>
    <submittedName>
        <fullName evidence="11">ATP-binding cassette, subfamily C, bacterial exporter for protease/lipase</fullName>
    </submittedName>
</protein>
<evidence type="ECO:0000259" key="9">
    <source>
        <dbReference type="PROSITE" id="PS50893"/>
    </source>
</evidence>
<evidence type="ECO:0000256" key="2">
    <source>
        <dbReference type="ARBA" id="ARBA00022475"/>
    </source>
</evidence>
<evidence type="ECO:0000256" key="1">
    <source>
        <dbReference type="ARBA" id="ARBA00004651"/>
    </source>
</evidence>
<evidence type="ECO:0000256" key="3">
    <source>
        <dbReference type="ARBA" id="ARBA00022692"/>
    </source>
</evidence>
<keyword evidence="6 8" id="KW-1133">Transmembrane helix</keyword>
<evidence type="ECO:0000256" key="7">
    <source>
        <dbReference type="ARBA" id="ARBA00023136"/>
    </source>
</evidence>
<dbReference type="InterPro" id="IPR039421">
    <property type="entry name" value="Type_1_exporter"/>
</dbReference>
<dbReference type="Gene3D" id="1.20.1560.10">
    <property type="entry name" value="ABC transporter type 1, transmembrane domain"/>
    <property type="match status" value="1"/>
</dbReference>
<dbReference type="AlphaFoldDB" id="A0A2R5FA55"/>
<keyword evidence="3 8" id="KW-0812">Transmembrane</keyword>
<dbReference type="GO" id="GO:0008233">
    <property type="term" value="F:peptidase activity"/>
    <property type="evidence" value="ECO:0007669"/>
    <property type="project" value="UniProtKB-KW"/>
</dbReference>
<dbReference type="InterPro" id="IPR003593">
    <property type="entry name" value="AAA+_ATPase"/>
</dbReference>
<feature type="transmembrane region" description="Helical" evidence="8">
    <location>
        <begin position="128"/>
        <end position="149"/>
    </location>
</feature>
<dbReference type="GO" id="GO:0005886">
    <property type="term" value="C:plasma membrane"/>
    <property type="evidence" value="ECO:0007669"/>
    <property type="project" value="UniProtKB-SubCell"/>
</dbReference>
<feature type="transmembrane region" description="Helical" evidence="8">
    <location>
        <begin position="21"/>
        <end position="42"/>
    </location>
</feature>
<dbReference type="SUPFAM" id="SSF52540">
    <property type="entry name" value="P-loop containing nucleoside triphosphate hydrolases"/>
    <property type="match status" value="1"/>
</dbReference>
<dbReference type="Pfam" id="PF00664">
    <property type="entry name" value="ABC_membrane"/>
    <property type="match status" value="1"/>
</dbReference>
<dbReference type="Gene3D" id="3.40.50.300">
    <property type="entry name" value="P-loop containing nucleotide triphosphate hydrolases"/>
    <property type="match status" value="1"/>
</dbReference>
<dbReference type="InterPro" id="IPR011527">
    <property type="entry name" value="ABC1_TM_dom"/>
</dbReference>
<dbReference type="OrthoDB" id="8554730at2"/>
<dbReference type="GO" id="GO:0030253">
    <property type="term" value="P:protein secretion by the type I secretion system"/>
    <property type="evidence" value="ECO:0007669"/>
    <property type="project" value="InterPro"/>
</dbReference>
<dbReference type="GO" id="GO:0140359">
    <property type="term" value="F:ABC-type transporter activity"/>
    <property type="evidence" value="ECO:0007669"/>
    <property type="project" value="InterPro"/>
</dbReference>
<dbReference type="PANTHER" id="PTHR24221">
    <property type="entry name" value="ATP-BINDING CASSETTE SUB-FAMILY B"/>
    <property type="match status" value="1"/>
</dbReference>
<dbReference type="EMBL" id="BDOQ01000007">
    <property type="protein sequence ID" value="GBG14428.1"/>
    <property type="molecule type" value="Genomic_DNA"/>
</dbReference>
<dbReference type="GO" id="GO:0016887">
    <property type="term" value="F:ATP hydrolysis activity"/>
    <property type="evidence" value="ECO:0007669"/>
    <property type="project" value="InterPro"/>
</dbReference>
<feature type="domain" description="ABC transporter" evidence="9">
    <location>
        <begin position="331"/>
        <end position="568"/>
    </location>
</feature>
<feature type="transmembrane region" description="Helical" evidence="8">
    <location>
        <begin position="155"/>
        <end position="174"/>
    </location>
</feature>
<dbReference type="GO" id="GO:0006508">
    <property type="term" value="P:proteolysis"/>
    <property type="evidence" value="ECO:0007669"/>
    <property type="project" value="UniProtKB-KW"/>
</dbReference>
<comment type="subcellular location">
    <subcellularLocation>
        <location evidence="1">Cell membrane</location>
        <topology evidence="1">Multi-pass membrane protein</topology>
    </subcellularLocation>
</comment>
<dbReference type="NCBIfam" id="TIGR01842">
    <property type="entry name" value="type_I_sec_PrtD"/>
    <property type="match status" value="1"/>
</dbReference>
<dbReference type="GO" id="GO:0030256">
    <property type="term" value="C:type I protein secretion system complex"/>
    <property type="evidence" value="ECO:0007669"/>
    <property type="project" value="InterPro"/>
</dbReference>
<comment type="caution">
    <text evidence="11">The sequence shown here is derived from an EMBL/GenBank/DDBJ whole genome shotgun (WGS) entry which is preliminary data.</text>
</comment>
<keyword evidence="11" id="KW-0645">Protease</keyword>
<evidence type="ECO:0000256" key="5">
    <source>
        <dbReference type="ARBA" id="ARBA00022840"/>
    </source>
</evidence>
<evidence type="ECO:0000313" key="11">
    <source>
        <dbReference type="EMBL" id="GBG14428.1"/>
    </source>
</evidence>
<keyword evidence="5 11" id="KW-0067">ATP-binding</keyword>
<keyword evidence="11" id="KW-0378">Hydrolase</keyword>
<dbReference type="SMART" id="SM00382">
    <property type="entry name" value="AAA"/>
    <property type="match status" value="1"/>
</dbReference>
<proteinExistence type="predicted"/>
<dbReference type="Pfam" id="PF00005">
    <property type="entry name" value="ABC_tran"/>
    <property type="match status" value="1"/>
</dbReference>
<keyword evidence="7 8" id="KW-0472">Membrane</keyword>
<dbReference type="GO" id="GO:0005524">
    <property type="term" value="F:ATP binding"/>
    <property type="evidence" value="ECO:0007669"/>
    <property type="project" value="UniProtKB-KW"/>
</dbReference>
<dbReference type="PROSITE" id="PS50929">
    <property type="entry name" value="ABC_TM1F"/>
    <property type="match status" value="1"/>
</dbReference>
<dbReference type="PROSITE" id="PS50893">
    <property type="entry name" value="ABC_TRANSPORTER_2"/>
    <property type="match status" value="1"/>
</dbReference>
<dbReference type="RefSeq" id="WP_109015617.1">
    <property type="nucleotide sequence ID" value="NZ_BDOQ01000007.1"/>
</dbReference>
<dbReference type="PANTHER" id="PTHR24221:SF248">
    <property type="entry name" value="ABC TRANSPORTER TRANSMEMBRANE REGION"/>
    <property type="match status" value="1"/>
</dbReference>
<organism evidence="11 12">
    <name type="scientific">Novimethylophilus kurashikiensis</name>
    <dbReference type="NCBI Taxonomy" id="1825523"/>
    <lineage>
        <taxon>Bacteria</taxon>
        <taxon>Pseudomonadati</taxon>
        <taxon>Pseudomonadota</taxon>
        <taxon>Betaproteobacteria</taxon>
        <taxon>Nitrosomonadales</taxon>
        <taxon>Methylophilaceae</taxon>
        <taxon>Novimethylophilus</taxon>
    </lineage>
</organism>
<dbReference type="InterPro" id="IPR027417">
    <property type="entry name" value="P-loop_NTPase"/>
</dbReference>
<evidence type="ECO:0000259" key="10">
    <source>
        <dbReference type="PROSITE" id="PS50929"/>
    </source>
</evidence>
<keyword evidence="2" id="KW-1003">Cell membrane</keyword>
<evidence type="ECO:0000256" key="6">
    <source>
        <dbReference type="ARBA" id="ARBA00022989"/>
    </source>
</evidence>
<evidence type="ECO:0000313" key="12">
    <source>
        <dbReference type="Proteomes" id="UP000245081"/>
    </source>
</evidence>
<feature type="domain" description="ABC transmembrane type-1" evidence="10">
    <location>
        <begin position="23"/>
        <end position="300"/>
    </location>
</feature>
<sequence length="569" mass="61466">MFLHPPKSKPIAALLDQCRKAFWLVAAGTFLAELISLAPILYTLNMYDRVLTSRSEVTLISLTGVVLAMYAFWGMVEWLRGRLLIRISMRIDWELATKLFDASFRRHVTRREINVHQVLGDLVQLRQFMTGTPMLALMSAPFAVLFIVICALFHPYLAMFCLAATLVLLFTTYLTSKATTSVLAEANVQQGRANKLAAASLQQSEATLGLGMRDALRARWYRAHQQFLGQQAQASEAQGILGGFSGFLSRALQSLATALGVFLAINGLITGGMVMAATFLITKTLTPLQLVMGAWKDITAARQAYARLDALLEEDVLPETQVTLPAPSGKLVVEGMTVVPPGAEATVLQNIQFSLEPGDALAIVGPSASGKSSLVRMLVGLWKPSQGHVRLDGAELYDWARAAIPVGQHVGYLSQDIGFFEGTVAENIARMGAPESDQVIHAAKLAGVHEAILSFPQGYETQLGELGHMLTGGQRQRIALARAMYGSPRYLVLDEPNSALDEAAERALVAVLQAYRAAGNTIIFTTHRPMLISAATKLMVLAAGRQAAYGPIKDVLATIAPQPVQAEGG</sequence>
<name>A0A2R5FA55_9PROT</name>
<gene>
    <name evidence="11" type="primary">hasD</name>
    <name evidence="11" type="ORF">NMK_2027</name>
</gene>
<evidence type="ECO:0000256" key="8">
    <source>
        <dbReference type="SAM" id="Phobius"/>
    </source>
</evidence>
<dbReference type="GO" id="GO:0034040">
    <property type="term" value="F:ATPase-coupled lipid transmembrane transporter activity"/>
    <property type="evidence" value="ECO:0007669"/>
    <property type="project" value="TreeGrafter"/>
</dbReference>
<dbReference type="InterPro" id="IPR036640">
    <property type="entry name" value="ABC1_TM_sf"/>
</dbReference>
<reference evidence="11 12" key="1">
    <citation type="journal article" date="2018" name="Environ. Microbiol.">
        <title>Isolation and genomic characterization of Novimethylophilus kurashikiensis gen. nov. sp. nov., a new lanthanide-dependent methylotrophic species of Methylophilaceae.</title>
        <authorList>
            <person name="Lv H."/>
            <person name="Sahin N."/>
            <person name="Tani A."/>
        </authorList>
    </citation>
    <scope>NUCLEOTIDE SEQUENCE [LARGE SCALE GENOMIC DNA]</scope>
    <source>
        <strain evidence="11 12">La2-4</strain>
    </source>
</reference>
<dbReference type="InterPro" id="IPR010128">
    <property type="entry name" value="ATPase_T1SS_PrtD-like"/>
</dbReference>
<feature type="transmembrane region" description="Helical" evidence="8">
    <location>
        <begin position="57"/>
        <end position="79"/>
    </location>
</feature>
<dbReference type="SUPFAM" id="SSF90123">
    <property type="entry name" value="ABC transporter transmembrane region"/>
    <property type="match status" value="1"/>
</dbReference>
<evidence type="ECO:0000256" key="4">
    <source>
        <dbReference type="ARBA" id="ARBA00022741"/>
    </source>
</evidence>
<keyword evidence="12" id="KW-1185">Reference proteome</keyword>